<dbReference type="InterPro" id="IPR037018">
    <property type="entry name" value="GH65_N"/>
</dbReference>
<evidence type="ECO:0000256" key="1">
    <source>
        <dbReference type="ARBA" id="ARBA00023295"/>
    </source>
</evidence>
<dbReference type="InterPro" id="IPR005196">
    <property type="entry name" value="Glyco_hydro_65_N"/>
</dbReference>
<dbReference type="Pfam" id="PF03632">
    <property type="entry name" value="Glyco_hydro_65m"/>
    <property type="match status" value="1"/>
</dbReference>
<dbReference type="InterPro" id="IPR023198">
    <property type="entry name" value="PGP-like_dom2"/>
</dbReference>
<dbReference type="GO" id="GO:0030246">
    <property type="term" value="F:carbohydrate binding"/>
    <property type="evidence" value="ECO:0007669"/>
    <property type="project" value="InterPro"/>
</dbReference>
<sequence>MIASVTIDPRLHDGVIFDLDGVVTDTASIHAAAWTRMFAEFFARRAARDGEDNSAFTAQDYRRYVDGKPRRAGIADFLRARGISLPNGDPDDAGYDTVCGLANRKQQLFLEGIKRGVSAYPSTVALVRRLAEAGVATAVYSSSRNCENVLMAAGLGDLFATRVDGLVADTLHLPGKPDPAVLWETVGRLRVRPERCVVVEDAQAGVTAGRNGGFALVIGVDRTGDTEELLSAGADVVVPDLAAVAVRTGDKRMSGLPNAADVYGELTGVVDGRQPFMCLDFDGTLSEIVADPDAATLVDGVAEALVDLATHCPVAVLSGRDLADIRNRVGVPGLWYAGSHGFELVGPDGQQHHNEAALAVIPTVERAAGALHDELSGVSGVRVEHKRYAVAVHYRNVAPERVSEVVAAVHRQGHERGLRVTGGRMVVELRPDIHWDKGTALTWIRDRICHGDDVLPIYIGDDLTDEDVFDAIRLNGVGVIVCHDEAGDRRTAAQYRLNDPVDVGHFLRRGAAWLAHRRNNSGPAWTFAYDSYIPADEKLREALCTVGNGYFATRGAAPESRAGRTHYPGTYIAGVYNRLGDVVAGAKTENESLVNVPNWLPLTFRIDGGDWFDIDTVTLLSFRQTLDLHAAVLTRELRFRDGAGRTTSVTQNRFAAMNQAHVAALETVVCAEDWSGTIEVRSTLDANVCNSGVERYRELAGVHLRAPEMRPLTDNSVLLTVQTKQSQIPIALAAHTTVWCDEIAAVAKYRLIEDGFEIGHEIRTDLGMGQSLSIEKTVVLVTGRDVATSDASGSAVRRLERQGRFVELRRDHELVWSHIWERLNVEFDGHVDELRVLRLHLMHLLQTVSYNSEDLDVGIPARGLHGEAYRGHVFWDELLIFPVLNLHFPTITRALLRYRYRRLTEARRAARIAGFSGAMFPWQSGSDGREESPELHLNPRSGRWSVDPSQHAHHIGVAVAYNVWQFYQVTGDLAYLIDYGAEMLVEIARFWVSRATYDAVENRYHINGVIGPDEFHSGYPDRPQDGIDDNAYTNVMAVWAILRAIEALAAMPLANRLDLREKLSLTDQELARWDHVSRRMFVPFHDGMICQFQGYDQLAELDWESYRTRYGNIQRLDRILEAEGDDVNRYQVAKQADALMLLYLLSSDELGELLGRLDYEFSPERIPAMVDYYIARTSNGSTLSAVVNAWVLARANRDRAVEFFRDVLKSDVADIQGGTTSEGIHLAAMAGSVDLIQRCFTGLETRANRIVLSPHWPESLGALGFPIHYRGHHLYLRVSGLGAEVSVSQRDLPPITIECRGRVEHVAPGSLVRFPGTTTVPVEQVPLVSDVSGLSAMSE</sequence>
<dbReference type="Proteomes" id="UP000069620">
    <property type="component" value="Unassembled WGS sequence"/>
</dbReference>
<dbReference type="Gene3D" id="3.40.50.1000">
    <property type="entry name" value="HAD superfamily/HAD-like"/>
    <property type="match status" value="2"/>
</dbReference>
<dbReference type="SFLD" id="SFLDS00003">
    <property type="entry name" value="Haloacid_Dehalogenase"/>
    <property type="match status" value="1"/>
</dbReference>
<dbReference type="InterPro" id="IPR003337">
    <property type="entry name" value="Trehalose_PPase"/>
</dbReference>
<feature type="domain" description="Glycoside hydrolase family 65 C-terminal" evidence="3">
    <location>
        <begin position="1243"/>
        <end position="1303"/>
    </location>
</feature>
<reference evidence="6" key="2">
    <citation type="submission" date="2016-02" db="EMBL/GenBank/DDBJ databases">
        <title>Draft genome sequence of five rapidly growing Mycobacterium species.</title>
        <authorList>
            <person name="Katahira K."/>
            <person name="Gotou Y."/>
            <person name="Iida K."/>
            <person name="Ogura Y."/>
            <person name="Hayashi T."/>
        </authorList>
    </citation>
    <scope>NUCLEOTIDE SEQUENCE [LARGE SCALE GENOMIC DNA]</scope>
    <source>
        <strain evidence="6">JCM15654</strain>
    </source>
</reference>
<dbReference type="Gene3D" id="1.10.150.240">
    <property type="entry name" value="Putative phosphatase, domain 2"/>
    <property type="match status" value="1"/>
</dbReference>
<dbReference type="NCBIfam" id="TIGR01509">
    <property type="entry name" value="HAD-SF-IA-v3"/>
    <property type="match status" value="1"/>
</dbReference>
<dbReference type="FunFam" id="1.50.10.10:FF:000053">
    <property type="entry name" value="Putative glycosyl hydrolase"/>
    <property type="match status" value="1"/>
</dbReference>
<dbReference type="InterPro" id="IPR023214">
    <property type="entry name" value="HAD_sf"/>
</dbReference>
<organism evidence="5 6">
    <name type="scientific">Mycolicibacterium brisbanense</name>
    <dbReference type="NCBI Taxonomy" id="146020"/>
    <lineage>
        <taxon>Bacteria</taxon>
        <taxon>Bacillati</taxon>
        <taxon>Actinomycetota</taxon>
        <taxon>Actinomycetes</taxon>
        <taxon>Mycobacteriales</taxon>
        <taxon>Mycobacteriaceae</taxon>
        <taxon>Mycolicibacterium</taxon>
    </lineage>
</organism>
<gene>
    <name evidence="5" type="ORF">RMCB_1253</name>
</gene>
<dbReference type="SUPFAM" id="SSF56784">
    <property type="entry name" value="HAD-like"/>
    <property type="match status" value="2"/>
</dbReference>
<keyword evidence="6" id="KW-1185">Reference proteome</keyword>
<evidence type="ECO:0000313" key="5">
    <source>
        <dbReference type="EMBL" id="GAS87157.1"/>
    </source>
</evidence>
<dbReference type="Gene3D" id="3.30.70.1020">
    <property type="entry name" value="Trehalose-6-phosphate phosphatase related protein, domain 2"/>
    <property type="match status" value="1"/>
</dbReference>
<dbReference type="InterPro" id="IPR036412">
    <property type="entry name" value="HAD-like_sf"/>
</dbReference>
<proteinExistence type="predicted"/>
<dbReference type="OrthoDB" id="9816160at2"/>
<dbReference type="NCBIfam" id="TIGR01484">
    <property type="entry name" value="HAD-SF-IIB"/>
    <property type="match status" value="1"/>
</dbReference>
<dbReference type="InterPro" id="IPR008928">
    <property type="entry name" value="6-hairpin_glycosidase_sf"/>
</dbReference>
<dbReference type="GO" id="GO:0004553">
    <property type="term" value="F:hydrolase activity, hydrolyzing O-glycosyl compounds"/>
    <property type="evidence" value="ECO:0007669"/>
    <property type="project" value="TreeGrafter"/>
</dbReference>
<evidence type="ECO:0000259" key="4">
    <source>
        <dbReference type="Pfam" id="PF03636"/>
    </source>
</evidence>
<comment type="caution">
    <text evidence="5">The sequence shown here is derived from an EMBL/GenBank/DDBJ whole genome shotgun (WGS) entry which is preliminary data.</text>
</comment>
<dbReference type="PANTHER" id="PTHR11051:SF8">
    <property type="entry name" value="PROTEIN-GLUCOSYLGALACTOSYLHYDROXYLYSINE GLUCOSIDASE"/>
    <property type="match status" value="1"/>
</dbReference>
<dbReference type="STRING" id="146020.RMCB_1253"/>
<dbReference type="GO" id="GO:0016791">
    <property type="term" value="F:phosphatase activity"/>
    <property type="evidence" value="ECO:0007669"/>
    <property type="project" value="UniProtKB-ARBA"/>
</dbReference>
<dbReference type="SUPFAM" id="SSF48208">
    <property type="entry name" value="Six-hairpin glycosidases"/>
    <property type="match status" value="1"/>
</dbReference>
<keyword evidence="1" id="KW-0326">Glycosidase</keyword>
<dbReference type="NCBIfam" id="TIGR00685">
    <property type="entry name" value="T6PP"/>
    <property type="match status" value="1"/>
</dbReference>
<dbReference type="InterPro" id="IPR012341">
    <property type="entry name" value="6hp_glycosidase-like_sf"/>
</dbReference>
<dbReference type="Pfam" id="PF00702">
    <property type="entry name" value="Hydrolase"/>
    <property type="match status" value="1"/>
</dbReference>
<protein>
    <submittedName>
        <fullName evidence="5">Trehalose-phosphatase</fullName>
    </submittedName>
</protein>
<dbReference type="SUPFAM" id="SSF74650">
    <property type="entry name" value="Galactose mutarotase-like"/>
    <property type="match status" value="1"/>
</dbReference>
<feature type="domain" description="Glycoside hydrolase family 65 central catalytic" evidence="2">
    <location>
        <begin position="838"/>
        <end position="1233"/>
    </location>
</feature>
<dbReference type="Pfam" id="PF02358">
    <property type="entry name" value="Trehalose_PPase"/>
    <property type="match status" value="1"/>
</dbReference>
<dbReference type="Gene3D" id="2.70.98.40">
    <property type="entry name" value="Glycoside hydrolase, family 65, N-terminal domain"/>
    <property type="match status" value="1"/>
</dbReference>
<dbReference type="SFLD" id="SFLDG01129">
    <property type="entry name" value="C1.5:_HAD__Beta-PGM__Phosphata"/>
    <property type="match status" value="1"/>
</dbReference>
<dbReference type="Pfam" id="PF03636">
    <property type="entry name" value="Glyco_hydro_65N"/>
    <property type="match status" value="1"/>
</dbReference>
<dbReference type="PANTHER" id="PTHR11051">
    <property type="entry name" value="GLYCOSYL HYDROLASE-RELATED"/>
    <property type="match status" value="1"/>
</dbReference>
<dbReference type="InterPro" id="IPR006379">
    <property type="entry name" value="HAD-SF_hydro_IIB"/>
</dbReference>
<dbReference type="InterPro" id="IPR005194">
    <property type="entry name" value="Glyco_hydro_65_C"/>
</dbReference>
<dbReference type="CDD" id="cd01627">
    <property type="entry name" value="HAD_TPP"/>
    <property type="match status" value="1"/>
</dbReference>
<dbReference type="Gene3D" id="1.50.10.10">
    <property type="match status" value="1"/>
</dbReference>
<evidence type="ECO:0000259" key="3">
    <source>
        <dbReference type="Pfam" id="PF03633"/>
    </source>
</evidence>
<reference evidence="6" key="1">
    <citation type="journal article" date="2016" name="Genome Announc.">
        <title>Draft Genome Sequences of Five Rapidly Growing Mycobacterium Species, M. thermoresistibile, M. fortuitum subsp. acetamidolyticum, M. canariasense, M. brisbanense, and M. novocastrense.</title>
        <authorList>
            <person name="Katahira K."/>
            <person name="Ogura Y."/>
            <person name="Gotoh Y."/>
            <person name="Hayashi T."/>
        </authorList>
    </citation>
    <scope>NUCLEOTIDE SEQUENCE [LARGE SCALE GENOMIC DNA]</scope>
    <source>
        <strain evidence="6">JCM15654</strain>
    </source>
</reference>
<dbReference type="RefSeq" id="WP_084388384.1">
    <property type="nucleotide sequence ID" value="NZ_BCSX01000016.1"/>
</dbReference>
<name>A0A100VW76_9MYCO</name>
<dbReference type="InterPro" id="IPR005195">
    <property type="entry name" value="Glyco_hydro_65_M"/>
</dbReference>
<dbReference type="GO" id="GO:0016757">
    <property type="term" value="F:glycosyltransferase activity"/>
    <property type="evidence" value="ECO:0007669"/>
    <property type="project" value="UniProtKB-ARBA"/>
</dbReference>
<dbReference type="InterPro" id="IPR006439">
    <property type="entry name" value="HAD-SF_hydro_IA"/>
</dbReference>
<dbReference type="Pfam" id="PF03633">
    <property type="entry name" value="Glyco_hydro_65C"/>
    <property type="match status" value="1"/>
</dbReference>
<dbReference type="EMBL" id="BCSX01000016">
    <property type="protein sequence ID" value="GAS87157.1"/>
    <property type="molecule type" value="Genomic_DNA"/>
</dbReference>
<accession>A0A100VW76</accession>
<dbReference type="Gene3D" id="2.60.420.10">
    <property type="entry name" value="Maltose phosphorylase, domain 3"/>
    <property type="match status" value="1"/>
</dbReference>
<dbReference type="GO" id="GO:0005992">
    <property type="term" value="P:trehalose biosynthetic process"/>
    <property type="evidence" value="ECO:0007669"/>
    <property type="project" value="InterPro"/>
</dbReference>
<dbReference type="InterPro" id="IPR011013">
    <property type="entry name" value="Gal_mutarotase_sf_dom"/>
</dbReference>
<evidence type="ECO:0000259" key="2">
    <source>
        <dbReference type="Pfam" id="PF03632"/>
    </source>
</evidence>
<feature type="domain" description="Glycoside hydrolase family 65 N-terminal" evidence="4">
    <location>
        <begin position="529"/>
        <end position="784"/>
    </location>
</feature>
<keyword evidence="1" id="KW-0378">Hydrolase</keyword>
<evidence type="ECO:0000313" key="6">
    <source>
        <dbReference type="Proteomes" id="UP000069620"/>
    </source>
</evidence>